<reference evidence="9 10" key="1">
    <citation type="journal article" date="2011" name="Syst. Appl. Microbiol.">
        <title>Defluviimonas denitrificans gen. nov., sp. nov., and Pararhodobacter aggregans gen. nov., sp. nov., non-phototrophic Rhodobacteraceae from the biofilter of a marine aquaculture.</title>
        <authorList>
            <person name="Foesel B.U."/>
            <person name="Drake H.L."/>
            <person name="Schramm A."/>
        </authorList>
    </citation>
    <scope>NUCLEOTIDE SEQUENCE [LARGE SCALE GENOMIC DNA]</scope>
    <source>
        <strain evidence="9 10">D1-19</strain>
    </source>
</reference>
<dbReference type="OrthoDB" id="9766445at2"/>
<keyword evidence="10" id="KW-1185">Reference proteome</keyword>
<comment type="caution">
    <text evidence="9">The sequence shown here is derived from an EMBL/GenBank/DDBJ whole genome shotgun (WGS) entry which is preliminary data.</text>
</comment>
<evidence type="ECO:0000313" key="9">
    <source>
        <dbReference type="EMBL" id="PVE47807.1"/>
    </source>
</evidence>
<dbReference type="NCBIfam" id="NF006719">
    <property type="entry name" value="PRK09257.1"/>
    <property type="match status" value="1"/>
</dbReference>
<organism evidence="9 10">
    <name type="scientific">Pararhodobacter aggregans</name>
    <dbReference type="NCBI Taxonomy" id="404875"/>
    <lineage>
        <taxon>Bacteria</taxon>
        <taxon>Pseudomonadati</taxon>
        <taxon>Pseudomonadota</taxon>
        <taxon>Alphaproteobacteria</taxon>
        <taxon>Rhodobacterales</taxon>
        <taxon>Paracoccaceae</taxon>
        <taxon>Pararhodobacter</taxon>
    </lineage>
</organism>
<dbReference type="InterPro" id="IPR015422">
    <property type="entry name" value="PyrdxlP-dep_Trfase_small"/>
</dbReference>
<gene>
    <name evidence="9" type="ORF">DDE23_10255</name>
</gene>
<dbReference type="Pfam" id="PF00155">
    <property type="entry name" value="Aminotran_1_2"/>
    <property type="match status" value="1"/>
</dbReference>
<evidence type="ECO:0000256" key="6">
    <source>
        <dbReference type="ARBA" id="ARBA00022898"/>
    </source>
</evidence>
<evidence type="ECO:0000313" key="10">
    <source>
        <dbReference type="Proteomes" id="UP000244810"/>
    </source>
</evidence>
<dbReference type="Proteomes" id="UP000244810">
    <property type="component" value="Unassembled WGS sequence"/>
</dbReference>
<dbReference type="InterPro" id="IPR000796">
    <property type="entry name" value="Asp_trans"/>
</dbReference>
<dbReference type="InterPro" id="IPR004838">
    <property type="entry name" value="NHTrfase_class1_PyrdxlP-BS"/>
</dbReference>
<evidence type="ECO:0000256" key="7">
    <source>
        <dbReference type="RuleBase" id="RU000481"/>
    </source>
</evidence>
<dbReference type="GO" id="GO:0033585">
    <property type="term" value="P:L-phenylalanine biosynthetic process from chorismate via phenylpyruvate"/>
    <property type="evidence" value="ECO:0007669"/>
    <property type="project" value="TreeGrafter"/>
</dbReference>
<dbReference type="PANTHER" id="PTHR11879:SF22">
    <property type="entry name" value="ASPARTATE AMINOTRANSFERASE, MITOCHONDRIAL"/>
    <property type="match status" value="1"/>
</dbReference>
<name>A0A2T7USV7_9RHOB</name>
<keyword evidence="5 7" id="KW-0808">Transferase</keyword>
<protein>
    <recommendedName>
        <fullName evidence="7">Aminotransferase</fullName>
        <ecNumber evidence="7">2.6.1.-</ecNumber>
    </recommendedName>
</protein>
<dbReference type="PROSITE" id="PS00105">
    <property type="entry name" value="AA_TRANSFER_CLASS_1"/>
    <property type="match status" value="1"/>
</dbReference>
<dbReference type="EC" id="2.6.1.-" evidence="7"/>
<dbReference type="Gene3D" id="3.90.1150.10">
    <property type="entry name" value="Aspartate Aminotransferase, domain 1"/>
    <property type="match status" value="1"/>
</dbReference>
<keyword evidence="6" id="KW-0663">Pyridoxal phosphate</keyword>
<dbReference type="InterPro" id="IPR015424">
    <property type="entry name" value="PyrdxlP-dep_Trfase"/>
</dbReference>
<dbReference type="PRINTS" id="PR00799">
    <property type="entry name" value="TRANSAMINASE"/>
</dbReference>
<dbReference type="SUPFAM" id="SSF53383">
    <property type="entry name" value="PLP-dependent transferases"/>
    <property type="match status" value="1"/>
</dbReference>
<dbReference type="GO" id="GO:0004069">
    <property type="term" value="F:L-aspartate:2-oxoglutarate aminotransferase activity"/>
    <property type="evidence" value="ECO:0007669"/>
    <property type="project" value="TreeGrafter"/>
</dbReference>
<evidence type="ECO:0000259" key="8">
    <source>
        <dbReference type="Pfam" id="PF00155"/>
    </source>
</evidence>
<evidence type="ECO:0000256" key="4">
    <source>
        <dbReference type="ARBA" id="ARBA00022576"/>
    </source>
</evidence>
<comment type="subunit">
    <text evidence="3">Homodimer.</text>
</comment>
<evidence type="ECO:0000256" key="5">
    <source>
        <dbReference type="ARBA" id="ARBA00022679"/>
    </source>
</evidence>
<dbReference type="PANTHER" id="PTHR11879">
    <property type="entry name" value="ASPARTATE AMINOTRANSFERASE"/>
    <property type="match status" value="1"/>
</dbReference>
<dbReference type="InterPro" id="IPR015421">
    <property type="entry name" value="PyrdxlP-dep_Trfase_major"/>
</dbReference>
<proteinExistence type="inferred from homology"/>
<dbReference type="AlphaFoldDB" id="A0A2T7USV7"/>
<comment type="cofactor">
    <cofactor evidence="1 7">
        <name>pyridoxal 5'-phosphate</name>
        <dbReference type="ChEBI" id="CHEBI:597326"/>
    </cofactor>
</comment>
<evidence type="ECO:0000256" key="2">
    <source>
        <dbReference type="ARBA" id="ARBA00007441"/>
    </source>
</evidence>
<sequence>MAARFNADPAPDKVDMGIGVYMDDQGRSPVLESVKQAEALLLKEQSSKAYLSSAGHEAYNRHIRALLLGDDHPALPRARTIQTPGGTGALRVAADFLHALKGDCRVWIPDPTWANHRGLFAAAGHEVTTYRYLDAATGGVAFGLMMEDLAQIGPGDIVIVHGCCQNPTGADLTAAQWTEVSDRLLARGAVPLVDIAYQGFGRGLDEDAAGLRLLAETQPELLIASSCSKNFALYRERVGALTLVSQSTASADRALGHLLPVVRANYSMPPDHGAAVVAQILGDPELRALWVEEVTLMRERLIGVRAALAGAMNQTGGRDYGFIARNRGMFVQLDLTPEQVDYLREHEHIHLSRSGRMNVAGLNRGNVARVGAAVGRILSGASHG</sequence>
<accession>A0A2T7USV7</accession>
<dbReference type="EMBL" id="QDDR01000004">
    <property type="protein sequence ID" value="PVE47807.1"/>
    <property type="molecule type" value="Genomic_DNA"/>
</dbReference>
<evidence type="ECO:0000256" key="3">
    <source>
        <dbReference type="ARBA" id="ARBA00011738"/>
    </source>
</evidence>
<dbReference type="InterPro" id="IPR004839">
    <property type="entry name" value="Aminotransferase_I/II_large"/>
</dbReference>
<evidence type="ECO:0000256" key="1">
    <source>
        <dbReference type="ARBA" id="ARBA00001933"/>
    </source>
</evidence>
<comment type="similarity">
    <text evidence="2 7">Belongs to the class-I pyridoxal-phosphate-dependent aminotransferase family.</text>
</comment>
<dbReference type="GO" id="GO:0042802">
    <property type="term" value="F:identical protein binding"/>
    <property type="evidence" value="ECO:0007669"/>
    <property type="project" value="TreeGrafter"/>
</dbReference>
<feature type="domain" description="Aminotransferase class I/classII large" evidence="8">
    <location>
        <begin position="12"/>
        <end position="370"/>
    </location>
</feature>
<dbReference type="Gene3D" id="3.40.640.10">
    <property type="entry name" value="Type I PLP-dependent aspartate aminotransferase-like (Major domain)"/>
    <property type="match status" value="1"/>
</dbReference>
<dbReference type="GO" id="GO:0005829">
    <property type="term" value="C:cytosol"/>
    <property type="evidence" value="ECO:0007669"/>
    <property type="project" value="TreeGrafter"/>
</dbReference>
<keyword evidence="4 7" id="KW-0032">Aminotransferase</keyword>
<dbReference type="GO" id="GO:0030170">
    <property type="term" value="F:pyridoxal phosphate binding"/>
    <property type="evidence" value="ECO:0007669"/>
    <property type="project" value="InterPro"/>
</dbReference>
<dbReference type="CDD" id="cd00609">
    <property type="entry name" value="AAT_like"/>
    <property type="match status" value="1"/>
</dbReference>
<dbReference type="GO" id="GO:0004838">
    <property type="term" value="F:L-tyrosine-2-oxoglutarate transaminase activity"/>
    <property type="evidence" value="ECO:0007669"/>
    <property type="project" value="TreeGrafter"/>
</dbReference>